<keyword evidence="1" id="KW-0812">Transmembrane</keyword>
<comment type="caution">
    <text evidence="3">The sequence shown here is derived from an EMBL/GenBank/DDBJ whole genome shotgun (WGS) entry which is preliminary data.</text>
</comment>
<dbReference type="CDD" id="cd00118">
    <property type="entry name" value="LysM"/>
    <property type="match status" value="2"/>
</dbReference>
<name>A0A1G2B6E9_9BACT</name>
<dbReference type="InterPro" id="IPR016047">
    <property type="entry name" value="M23ase_b-sheet_dom"/>
</dbReference>
<dbReference type="SUPFAM" id="SSF51261">
    <property type="entry name" value="Duplicated hybrid motif"/>
    <property type="match status" value="1"/>
</dbReference>
<proteinExistence type="predicted"/>
<dbReference type="PANTHER" id="PTHR21666:SF270">
    <property type="entry name" value="MUREIN HYDROLASE ACTIVATOR ENVC"/>
    <property type="match status" value="1"/>
</dbReference>
<feature type="domain" description="LysM" evidence="2">
    <location>
        <begin position="181"/>
        <end position="225"/>
    </location>
</feature>
<dbReference type="SMART" id="SM00257">
    <property type="entry name" value="LysM"/>
    <property type="match status" value="2"/>
</dbReference>
<dbReference type="InterPro" id="IPR011055">
    <property type="entry name" value="Dup_hybrid_motif"/>
</dbReference>
<dbReference type="InterPro" id="IPR018392">
    <property type="entry name" value="LysM"/>
</dbReference>
<dbReference type="EMBL" id="MHKD01000017">
    <property type="protein sequence ID" value="OGY84189.1"/>
    <property type="molecule type" value="Genomic_DNA"/>
</dbReference>
<protein>
    <recommendedName>
        <fullName evidence="2">LysM domain-containing protein</fullName>
    </recommendedName>
</protein>
<dbReference type="Gene3D" id="3.10.350.10">
    <property type="entry name" value="LysM domain"/>
    <property type="match status" value="2"/>
</dbReference>
<gene>
    <name evidence="3" type="ORF">A3F54_03770</name>
</gene>
<dbReference type="CDD" id="cd12797">
    <property type="entry name" value="M23_peptidase"/>
    <property type="match status" value="1"/>
</dbReference>
<dbReference type="Pfam" id="PF01551">
    <property type="entry name" value="Peptidase_M23"/>
    <property type="match status" value="1"/>
</dbReference>
<dbReference type="PANTHER" id="PTHR21666">
    <property type="entry name" value="PEPTIDASE-RELATED"/>
    <property type="match status" value="1"/>
</dbReference>
<evidence type="ECO:0000256" key="1">
    <source>
        <dbReference type="SAM" id="Phobius"/>
    </source>
</evidence>
<evidence type="ECO:0000259" key="2">
    <source>
        <dbReference type="PROSITE" id="PS51782"/>
    </source>
</evidence>
<feature type="transmembrane region" description="Helical" evidence="1">
    <location>
        <begin position="12"/>
        <end position="39"/>
    </location>
</feature>
<dbReference type="PROSITE" id="PS51782">
    <property type="entry name" value="LYSM"/>
    <property type="match status" value="2"/>
</dbReference>
<dbReference type="InterPro" id="IPR036779">
    <property type="entry name" value="LysM_dom_sf"/>
</dbReference>
<keyword evidence="1" id="KW-1133">Transmembrane helix</keyword>
<keyword evidence="1" id="KW-0472">Membrane</keyword>
<dbReference type="Pfam" id="PF01476">
    <property type="entry name" value="LysM"/>
    <property type="match status" value="2"/>
</dbReference>
<sequence length="431" mass="46961">MRSLENIQKTRIFIVFLFLLKPFIFVWHLFVRFFLLKFYRVYLRISKAAKERIFVNRNRFLFIFTHRYVIHISIILAAFFVGAQNIRAQEATVSDLGRNSFLSALVDTENQDVVETAESNTATQSSSLSYIDSTGLIKAVQPKIGDVDFDVDSGVAESGSALVRTNVATTTISDKTRTDVEYHIVEGGETISTIAQKYKVSVKTILDENGLKESDFIKPGDKLTILPLSGVSHQVKSGDTLQAIANKYKADVDKIIEYNQLASADDIHADEILIVPGGVAPPPPTPPKPVASSGSLAAVKNFFSNDAPPAAAPSGGKFQWPTSCRRISQYFRYGHTGVDIDCEFGDPIYAPESGVVTHAGWEGAYGISVIINHGGGFSTRLAHLQTLYVSSGQSVSRGQSVGQMGSTGRSTGSHLHYEVRISGAAANPLSY</sequence>
<organism evidence="3 4">
    <name type="scientific">Candidatus Kerfeldbacteria bacterium RIFCSPHIGHO2_12_FULL_48_17</name>
    <dbReference type="NCBI Taxonomy" id="1798542"/>
    <lineage>
        <taxon>Bacteria</taxon>
        <taxon>Candidatus Kerfeldiibacteriota</taxon>
    </lineage>
</organism>
<dbReference type="STRING" id="1798542.A3F54_03770"/>
<accession>A0A1G2B6E9</accession>
<feature type="domain" description="LysM" evidence="2">
    <location>
        <begin position="231"/>
        <end position="275"/>
    </location>
</feature>
<dbReference type="AlphaFoldDB" id="A0A1G2B6E9"/>
<dbReference type="Gene3D" id="2.70.70.10">
    <property type="entry name" value="Glucose Permease (Domain IIA)"/>
    <property type="match status" value="1"/>
</dbReference>
<evidence type="ECO:0000313" key="4">
    <source>
        <dbReference type="Proteomes" id="UP000176952"/>
    </source>
</evidence>
<evidence type="ECO:0000313" key="3">
    <source>
        <dbReference type="EMBL" id="OGY84189.1"/>
    </source>
</evidence>
<dbReference type="Proteomes" id="UP000176952">
    <property type="component" value="Unassembled WGS sequence"/>
</dbReference>
<dbReference type="GO" id="GO:0004222">
    <property type="term" value="F:metalloendopeptidase activity"/>
    <property type="evidence" value="ECO:0007669"/>
    <property type="project" value="TreeGrafter"/>
</dbReference>
<dbReference type="InterPro" id="IPR050570">
    <property type="entry name" value="Cell_wall_metabolism_enzyme"/>
</dbReference>
<reference evidence="3 4" key="1">
    <citation type="journal article" date="2016" name="Nat. Commun.">
        <title>Thousands of microbial genomes shed light on interconnected biogeochemical processes in an aquifer system.</title>
        <authorList>
            <person name="Anantharaman K."/>
            <person name="Brown C.T."/>
            <person name="Hug L.A."/>
            <person name="Sharon I."/>
            <person name="Castelle C.J."/>
            <person name="Probst A.J."/>
            <person name="Thomas B.C."/>
            <person name="Singh A."/>
            <person name="Wilkins M.J."/>
            <person name="Karaoz U."/>
            <person name="Brodie E.L."/>
            <person name="Williams K.H."/>
            <person name="Hubbard S.S."/>
            <person name="Banfield J.F."/>
        </authorList>
    </citation>
    <scope>NUCLEOTIDE SEQUENCE [LARGE SCALE GENOMIC DNA]</scope>
</reference>